<organism evidence="4 5">
    <name type="scientific">Tribonema minus</name>
    <dbReference type="NCBI Taxonomy" id="303371"/>
    <lineage>
        <taxon>Eukaryota</taxon>
        <taxon>Sar</taxon>
        <taxon>Stramenopiles</taxon>
        <taxon>Ochrophyta</taxon>
        <taxon>PX clade</taxon>
        <taxon>Xanthophyceae</taxon>
        <taxon>Tribonematales</taxon>
        <taxon>Tribonemataceae</taxon>
        <taxon>Tribonema</taxon>
    </lineage>
</organism>
<accession>A0A836CRM8</accession>
<evidence type="ECO:0000256" key="1">
    <source>
        <dbReference type="SAM" id="MobiDB-lite"/>
    </source>
</evidence>
<dbReference type="EMBL" id="JAFCMP010000001">
    <property type="protein sequence ID" value="KAG5193076.1"/>
    <property type="molecule type" value="Genomic_DNA"/>
</dbReference>
<feature type="region of interest" description="Disordered" evidence="1">
    <location>
        <begin position="241"/>
        <end position="301"/>
    </location>
</feature>
<evidence type="ECO:0000256" key="2">
    <source>
        <dbReference type="SAM" id="Phobius"/>
    </source>
</evidence>
<reference evidence="4" key="1">
    <citation type="submission" date="2021-02" db="EMBL/GenBank/DDBJ databases">
        <title>First Annotated Genome of the Yellow-green Alga Tribonema minus.</title>
        <authorList>
            <person name="Mahan K.M."/>
        </authorList>
    </citation>
    <scope>NUCLEOTIDE SEQUENCE</scope>
    <source>
        <strain evidence="4">UTEX B ZZ1240</strain>
    </source>
</reference>
<protein>
    <submittedName>
        <fullName evidence="4">Uncharacterized protein</fullName>
    </submittedName>
</protein>
<dbReference type="AlphaFoldDB" id="A0A836CRM8"/>
<keyword evidence="2" id="KW-0472">Membrane</keyword>
<evidence type="ECO:0000256" key="3">
    <source>
        <dbReference type="SAM" id="SignalP"/>
    </source>
</evidence>
<keyword evidence="2" id="KW-0812">Transmembrane</keyword>
<keyword evidence="2" id="KW-1133">Transmembrane helix</keyword>
<feature type="compositionally biased region" description="Low complexity" evidence="1">
    <location>
        <begin position="265"/>
        <end position="275"/>
    </location>
</feature>
<sequence length="399" mass="42524">MTLQLIAMTAILLIESRLYAANAIAGPKGDTGLQRPTALLQQPFSQAVGQPRWRNSTQRQQLLFDRGLASYFACSAGAAAANACCVDAQGRKLSQFCVEGLPYEVLNTCYAWKSYGGLWRRDYDAVAEYASVGTVLGTATVLRYLDYKWDENTQASYDVRDFAYTDLNNVAELGCTLFSRQPGTGKRTVTYPSMLDIPKWHVSGQDEWFCWTPNHDHHVWYNVDVTCGSSVEPAPTVAPSPAFTFSPTQEPAPAPTPVPTPAPTPALTLDPTPATQSPSLARIMIPSPSPVDPNEVSTTTDGTSVGTDIAAVAGGVAAAAFVIAASLAALWWRKSKRSGGGVGGTPPAEGQVAGAVRTPPSVPADEADVMFDSTMTSSPGLHHRFFMRDMGAAAEQGTV</sequence>
<feature type="chain" id="PRO_5032935406" evidence="3">
    <location>
        <begin position="21"/>
        <end position="399"/>
    </location>
</feature>
<dbReference type="Proteomes" id="UP000664859">
    <property type="component" value="Unassembled WGS sequence"/>
</dbReference>
<keyword evidence="5" id="KW-1185">Reference proteome</keyword>
<comment type="caution">
    <text evidence="4">The sequence shown here is derived from an EMBL/GenBank/DDBJ whole genome shotgun (WGS) entry which is preliminary data.</text>
</comment>
<proteinExistence type="predicted"/>
<evidence type="ECO:0000313" key="4">
    <source>
        <dbReference type="EMBL" id="KAG5193076.1"/>
    </source>
</evidence>
<gene>
    <name evidence="4" type="ORF">JKP88DRAFT_291828</name>
</gene>
<feature type="region of interest" description="Disordered" evidence="1">
    <location>
        <begin position="337"/>
        <end position="358"/>
    </location>
</feature>
<feature type="signal peptide" evidence="3">
    <location>
        <begin position="1"/>
        <end position="20"/>
    </location>
</feature>
<name>A0A836CRM8_9STRA</name>
<feature type="compositionally biased region" description="Pro residues" evidence="1">
    <location>
        <begin position="250"/>
        <end position="264"/>
    </location>
</feature>
<keyword evidence="3" id="KW-0732">Signal</keyword>
<feature type="transmembrane region" description="Helical" evidence="2">
    <location>
        <begin position="309"/>
        <end position="332"/>
    </location>
</feature>
<evidence type="ECO:0000313" key="5">
    <source>
        <dbReference type="Proteomes" id="UP000664859"/>
    </source>
</evidence>